<dbReference type="GO" id="GO:0004519">
    <property type="term" value="F:endonuclease activity"/>
    <property type="evidence" value="ECO:0007669"/>
    <property type="project" value="UniProtKB-KW"/>
</dbReference>
<dbReference type="EMBL" id="MK500568">
    <property type="protein sequence ID" value="QBK92156.1"/>
    <property type="molecule type" value="Genomic_DNA"/>
</dbReference>
<dbReference type="SUPFAM" id="SSF54060">
    <property type="entry name" value="His-Me finger endonucleases"/>
    <property type="match status" value="1"/>
</dbReference>
<protein>
    <submittedName>
        <fullName evidence="1">HNH endonuclease</fullName>
    </submittedName>
</protein>
<name>A0A481Z971_9VIRU</name>
<accession>A0A481Z971</accession>
<keyword evidence="1" id="KW-0378">Hydrolase</keyword>
<evidence type="ECO:0000313" key="1">
    <source>
        <dbReference type="EMBL" id="QBK92156.1"/>
    </source>
</evidence>
<organism evidence="1">
    <name type="scientific">Pithovirus LCPAC304</name>
    <dbReference type="NCBI Taxonomy" id="2506594"/>
    <lineage>
        <taxon>Viruses</taxon>
        <taxon>Pithoviruses</taxon>
    </lineage>
</organism>
<gene>
    <name evidence="1" type="ORF">LCPAC304_05030</name>
</gene>
<proteinExistence type="predicted"/>
<keyword evidence="1" id="KW-0540">Nuclease</keyword>
<dbReference type="Gene3D" id="1.20.5.2050">
    <property type="match status" value="1"/>
</dbReference>
<dbReference type="InterPro" id="IPR044925">
    <property type="entry name" value="His-Me_finger_sf"/>
</dbReference>
<reference evidence="1" key="1">
    <citation type="journal article" date="2019" name="MBio">
        <title>Virus Genomes from Deep Sea Sediments Expand the Ocean Megavirome and Support Independent Origins of Viral Gigantism.</title>
        <authorList>
            <person name="Backstrom D."/>
            <person name="Yutin N."/>
            <person name="Jorgensen S.L."/>
            <person name="Dharamshi J."/>
            <person name="Homa F."/>
            <person name="Zaremba-Niedwiedzka K."/>
            <person name="Spang A."/>
            <person name="Wolf Y.I."/>
            <person name="Koonin E.V."/>
            <person name="Ettema T.J."/>
        </authorList>
    </citation>
    <scope>NUCLEOTIDE SEQUENCE</scope>
</reference>
<sequence length="429" mass="50623">MLTECRVFAREQEGECLNEWWEGRRKKQKYRCKSGHMFELYIDNLRRGDFCSECRSTAKQAKFFEGLMETLQNTDIECLEKTYVNAKTIMKWKCRNGHTIHSTYDGLKTKSFRCYKCFGGLEQKRTLEDAKMMASMRGGKCLSKEYATSKTSLEWKCEYGHQWKARCNIIAGVKWCPQCFKYQIDHVDDLDGEYVQWTGGKVGGNVDERKVCVRVRFNGHGKPRVFHFKDFLNRKTALESAQQYRKEKSDELGFTRNKWRFIDRNRIEMQLTQGKTAFLFYKDLSKVIHLTWFTKSCKTKELHYVYAMCIFRGKRQSPYMHRLIAPNHSIVDHIDGNGLNDVSLNLRDGSNGVNARNCKLRKDNTSGENGITDCPKEKRYAVQWLENKKTRKKSFPYRSMEKMTAFQLAINYRDEIVYPRIKNENGRRK</sequence>
<keyword evidence="1" id="KW-0255">Endonuclease</keyword>